<dbReference type="GO" id="GO:0003700">
    <property type="term" value="F:DNA-binding transcription factor activity"/>
    <property type="evidence" value="ECO:0007669"/>
    <property type="project" value="TreeGrafter"/>
</dbReference>
<comment type="caution">
    <text evidence="7">The sequence shown here is derived from an EMBL/GenBank/DDBJ whole genome shotgun (WGS) entry which is preliminary data.</text>
</comment>
<dbReference type="SUPFAM" id="SSF46689">
    <property type="entry name" value="Homeodomain-like"/>
    <property type="match status" value="1"/>
</dbReference>
<feature type="DNA-binding region" description="H-T-H motif" evidence="5">
    <location>
        <begin position="31"/>
        <end position="50"/>
    </location>
</feature>
<dbReference type="InterPro" id="IPR001647">
    <property type="entry name" value="HTH_TetR"/>
</dbReference>
<evidence type="ECO:0000256" key="5">
    <source>
        <dbReference type="PROSITE-ProRule" id="PRU00335"/>
    </source>
</evidence>
<dbReference type="Pfam" id="PF13977">
    <property type="entry name" value="TetR_C_6"/>
    <property type="match status" value="1"/>
</dbReference>
<evidence type="ECO:0000256" key="4">
    <source>
        <dbReference type="ARBA" id="ARBA00023163"/>
    </source>
</evidence>
<dbReference type="InterPro" id="IPR039538">
    <property type="entry name" value="BetI_C"/>
</dbReference>
<dbReference type="PROSITE" id="PS50977">
    <property type="entry name" value="HTH_TETR_2"/>
    <property type="match status" value="1"/>
</dbReference>
<evidence type="ECO:0000259" key="6">
    <source>
        <dbReference type="PROSITE" id="PS50977"/>
    </source>
</evidence>
<protein>
    <submittedName>
        <fullName evidence="7">AcrR family transcriptional regulator</fullName>
    </submittedName>
</protein>
<reference evidence="7 8" key="1">
    <citation type="submission" date="2020-08" db="EMBL/GenBank/DDBJ databases">
        <title>Genomic Encyclopedia of Type Strains, Phase IV (KMG-IV): sequencing the most valuable type-strain genomes for metagenomic binning, comparative biology and taxonomic classification.</title>
        <authorList>
            <person name="Goeker M."/>
        </authorList>
    </citation>
    <scope>NUCLEOTIDE SEQUENCE [LARGE SCALE GENOMIC DNA]</scope>
    <source>
        <strain evidence="7 8">DSM 45385</strain>
    </source>
</reference>
<dbReference type="InterPro" id="IPR009057">
    <property type="entry name" value="Homeodomain-like_sf"/>
</dbReference>
<dbReference type="PANTHER" id="PTHR30055:SF234">
    <property type="entry name" value="HTH-TYPE TRANSCRIPTIONAL REGULATOR BETI"/>
    <property type="match status" value="1"/>
</dbReference>
<evidence type="ECO:0000256" key="2">
    <source>
        <dbReference type="ARBA" id="ARBA00023015"/>
    </source>
</evidence>
<dbReference type="PRINTS" id="PR00455">
    <property type="entry name" value="HTHTETR"/>
</dbReference>
<accession>A0A7W8ABQ7</accession>
<organism evidence="7 8">
    <name type="scientific">Nonomuraea endophytica</name>
    <dbReference type="NCBI Taxonomy" id="714136"/>
    <lineage>
        <taxon>Bacteria</taxon>
        <taxon>Bacillati</taxon>
        <taxon>Actinomycetota</taxon>
        <taxon>Actinomycetes</taxon>
        <taxon>Streptosporangiales</taxon>
        <taxon>Streptosporangiaceae</taxon>
        <taxon>Nonomuraea</taxon>
    </lineage>
</organism>
<evidence type="ECO:0000256" key="1">
    <source>
        <dbReference type="ARBA" id="ARBA00022491"/>
    </source>
</evidence>
<evidence type="ECO:0000313" key="7">
    <source>
        <dbReference type="EMBL" id="MBB5082654.1"/>
    </source>
</evidence>
<dbReference type="RefSeq" id="WP_184971083.1">
    <property type="nucleotide sequence ID" value="NZ_JACHIN010000014.1"/>
</dbReference>
<keyword evidence="4" id="KW-0804">Transcription</keyword>
<feature type="domain" description="HTH tetR-type" evidence="6">
    <location>
        <begin position="8"/>
        <end position="68"/>
    </location>
</feature>
<dbReference type="AlphaFoldDB" id="A0A7W8ABQ7"/>
<gene>
    <name evidence="7" type="ORF">HNR40_008150</name>
</gene>
<evidence type="ECO:0000256" key="3">
    <source>
        <dbReference type="ARBA" id="ARBA00023125"/>
    </source>
</evidence>
<dbReference type="InterPro" id="IPR036271">
    <property type="entry name" value="Tet_transcr_reg_TetR-rel_C_sf"/>
</dbReference>
<dbReference type="SUPFAM" id="SSF48498">
    <property type="entry name" value="Tetracyclin repressor-like, C-terminal domain"/>
    <property type="match status" value="1"/>
</dbReference>
<keyword evidence="3 5" id="KW-0238">DNA-binding</keyword>
<proteinExistence type="predicted"/>
<dbReference type="Pfam" id="PF00440">
    <property type="entry name" value="TetR_N"/>
    <property type="match status" value="1"/>
</dbReference>
<dbReference type="EMBL" id="JACHIN010000014">
    <property type="protein sequence ID" value="MBB5082654.1"/>
    <property type="molecule type" value="Genomic_DNA"/>
</dbReference>
<keyword evidence="8" id="KW-1185">Reference proteome</keyword>
<dbReference type="Proteomes" id="UP000568380">
    <property type="component" value="Unassembled WGS sequence"/>
</dbReference>
<dbReference type="InterPro" id="IPR050109">
    <property type="entry name" value="HTH-type_TetR-like_transc_reg"/>
</dbReference>
<keyword evidence="1" id="KW-0678">Repressor</keyword>
<evidence type="ECO:0000313" key="8">
    <source>
        <dbReference type="Proteomes" id="UP000568380"/>
    </source>
</evidence>
<dbReference type="PANTHER" id="PTHR30055">
    <property type="entry name" value="HTH-TYPE TRANSCRIPTIONAL REGULATOR RUTR"/>
    <property type="match status" value="1"/>
</dbReference>
<dbReference type="GO" id="GO:0000976">
    <property type="term" value="F:transcription cis-regulatory region binding"/>
    <property type="evidence" value="ECO:0007669"/>
    <property type="project" value="TreeGrafter"/>
</dbReference>
<dbReference type="Gene3D" id="1.10.357.10">
    <property type="entry name" value="Tetracycline Repressor, domain 2"/>
    <property type="match status" value="1"/>
</dbReference>
<sequence length="186" mass="20675">MPKVVDHALRRRQIAEAVHRLIDAHGIDGVSLREVAAEAGVSMGLVQHYFTTKDEMLLLAMDHLHLRITERIGEVHGTPREVLRAGILELLPLDEARRTEARIGMAYLARSVVADDLAEVLRNGLPFVLGFYASVIRAMRPDLDAEQEASALFAMAQGLVHPALIGHYSPEAVETIVDRYLERLLD</sequence>
<name>A0A7W8ABQ7_9ACTN</name>
<keyword evidence="2" id="KW-0805">Transcription regulation</keyword>